<name>A0A118HR41_9BURK</name>
<dbReference type="AlphaFoldDB" id="A0A118HR41"/>
<keyword evidence="7" id="KW-1003">Cell membrane</keyword>
<keyword evidence="7" id="KW-0288">FMN</keyword>
<feature type="transmembrane region" description="Helical" evidence="7">
    <location>
        <begin position="100"/>
        <end position="119"/>
    </location>
</feature>
<feature type="transmembrane region" description="Helical" evidence="7">
    <location>
        <begin position="172"/>
        <end position="188"/>
    </location>
</feature>
<dbReference type="RefSeq" id="WP_059753666.1">
    <property type="nucleotide sequence ID" value="NZ_CP013414.1"/>
</dbReference>
<evidence type="ECO:0000313" key="10">
    <source>
        <dbReference type="Proteomes" id="UP000064029"/>
    </source>
</evidence>
<feature type="transmembrane region" description="Helical" evidence="7">
    <location>
        <begin position="200"/>
        <end position="218"/>
    </location>
</feature>
<dbReference type="GO" id="GO:0005886">
    <property type="term" value="C:plasma membrane"/>
    <property type="evidence" value="ECO:0007669"/>
    <property type="project" value="UniProtKB-SubCell"/>
</dbReference>
<organism evidence="9 10">
    <name type="scientific">Burkholderia ubonensis</name>
    <dbReference type="NCBI Taxonomy" id="101571"/>
    <lineage>
        <taxon>Bacteria</taxon>
        <taxon>Pseudomonadati</taxon>
        <taxon>Pseudomonadota</taxon>
        <taxon>Betaproteobacteria</taxon>
        <taxon>Burkholderiales</taxon>
        <taxon>Burkholderiaceae</taxon>
        <taxon>Burkholderia</taxon>
        <taxon>Burkholderia cepacia complex</taxon>
    </lineage>
</organism>
<comment type="function">
    <text evidence="7">Part of the MsrPQ system that repairs oxidized periplasmic proteins containing methionine sulfoxide residues (Met-O), using respiratory chain electrons. Thus protects these proteins from oxidative-stress damage caused by reactive species of oxygen and chlorine generated by the host defense mechanisms. MsrPQ is essential for the maintenance of envelope integrity under bleach stress, rescuing a wide series of structurally unrelated periplasmic proteins from methionine oxidation. MsrQ provides electrons for reduction to the reductase catalytic subunit MsrP, using the quinone pool of the respiratory chain.</text>
</comment>
<comment type="caution">
    <text evidence="9">The sequence shown here is derived from an EMBL/GenBank/DDBJ whole genome shotgun (WGS) entry which is preliminary data.</text>
</comment>
<keyword evidence="7" id="KW-0479">Metal-binding</keyword>
<keyword evidence="5 7" id="KW-0408">Iron</keyword>
<dbReference type="GO" id="GO:0046872">
    <property type="term" value="F:metal ion binding"/>
    <property type="evidence" value="ECO:0007669"/>
    <property type="project" value="UniProtKB-KW"/>
</dbReference>
<dbReference type="PANTHER" id="PTHR36964">
    <property type="entry name" value="PROTEIN-METHIONINE-SULFOXIDE REDUCTASE HEME-BINDING SUBUNIT MSRQ"/>
    <property type="match status" value="1"/>
</dbReference>
<dbReference type="PANTHER" id="PTHR36964:SF1">
    <property type="entry name" value="PROTEIN-METHIONINE-SULFOXIDE REDUCTASE HEME-BINDING SUBUNIT MSRQ"/>
    <property type="match status" value="1"/>
</dbReference>
<evidence type="ECO:0000256" key="4">
    <source>
        <dbReference type="ARBA" id="ARBA00022989"/>
    </source>
</evidence>
<comment type="cofactor">
    <cofactor evidence="7">
        <name>FMN</name>
        <dbReference type="ChEBI" id="CHEBI:58210"/>
    </cofactor>
    <text evidence="7">Binds 1 FMN per subunit.</text>
</comment>
<evidence type="ECO:0000256" key="5">
    <source>
        <dbReference type="ARBA" id="ARBA00023004"/>
    </source>
</evidence>
<keyword evidence="3 7" id="KW-0812">Transmembrane</keyword>
<evidence type="ECO:0000256" key="7">
    <source>
        <dbReference type="HAMAP-Rule" id="MF_01207"/>
    </source>
</evidence>
<comment type="cofactor">
    <cofactor evidence="7">
        <name>heme b</name>
        <dbReference type="ChEBI" id="CHEBI:60344"/>
    </cofactor>
    <text evidence="7">Binds 1 heme b (iron(II)-protoporphyrin IX) group per subunit.</text>
</comment>
<protein>
    <recommendedName>
        <fullName evidence="7">Protein-methionine-sulfoxide reductase heme-binding subunit MsrQ</fullName>
    </recommendedName>
    <alternativeName>
        <fullName evidence="7">Flavocytochrome MsrQ</fullName>
    </alternativeName>
</protein>
<dbReference type="NCBIfam" id="NF003837">
    <property type="entry name" value="PRK05419.2-5"/>
    <property type="match status" value="1"/>
</dbReference>
<keyword evidence="6 7" id="KW-0472">Membrane</keyword>
<dbReference type="GO" id="GO:0030091">
    <property type="term" value="P:protein repair"/>
    <property type="evidence" value="ECO:0007669"/>
    <property type="project" value="UniProtKB-UniRule"/>
</dbReference>
<keyword evidence="7" id="KW-0349">Heme</keyword>
<evidence type="ECO:0000256" key="2">
    <source>
        <dbReference type="ARBA" id="ARBA00022448"/>
    </source>
</evidence>
<dbReference type="GO" id="GO:0016679">
    <property type="term" value="F:oxidoreductase activity, acting on diphenols and related substances as donors"/>
    <property type="evidence" value="ECO:0007669"/>
    <property type="project" value="TreeGrafter"/>
</dbReference>
<dbReference type="OrthoDB" id="9788328at2"/>
<feature type="transmembrane region" description="Helical" evidence="7">
    <location>
        <begin position="69"/>
        <end position="88"/>
    </location>
</feature>
<evidence type="ECO:0000259" key="8">
    <source>
        <dbReference type="Pfam" id="PF01794"/>
    </source>
</evidence>
<dbReference type="GO" id="GO:0020037">
    <property type="term" value="F:heme binding"/>
    <property type="evidence" value="ECO:0007669"/>
    <property type="project" value="UniProtKB-UniRule"/>
</dbReference>
<gene>
    <name evidence="7" type="primary">msrQ</name>
    <name evidence="9" type="ORF">WJ33_03130</name>
</gene>
<evidence type="ECO:0000313" key="9">
    <source>
        <dbReference type="EMBL" id="KVG63393.1"/>
    </source>
</evidence>
<dbReference type="InterPro" id="IPR013130">
    <property type="entry name" value="Fe3_Rdtase_TM_dom"/>
</dbReference>
<dbReference type="GO" id="GO:0010181">
    <property type="term" value="F:FMN binding"/>
    <property type="evidence" value="ECO:0007669"/>
    <property type="project" value="UniProtKB-UniRule"/>
</dbReference>
<sequence>MPASTLTPARAAAPRPDQARARAAPPCWLAPAKVLAFAAGLTPFARVVLFGLTDRLGANPVEFVTRSTGLWTLVMLCITLGVTPLRRMTGVAALLRFRRMLGLFAFFYATLHFTTYVWFDKWFDLAEILKDIGKRPFITVGFAAFVLLIPLAATSPRAMVRRLGRHWAPLHRAIYAIVPFGVLHFWWMKAGKHDLAQPKLYAAIVVALLGWRVAAWGWRRVRG</sequence>
<feature type="transmembrane region" description="Helical" evidence="7">
    <location>
        <begin position="139"/>
        <end position="160"/>
    </location>
</feature>
<keyword evidence="2 7" id="KW-0813">Transport</keyword>
<feature type="domain" description="Ferric oxidoreductase" evidence="8">
    <location>
        <begin position="71"/>
        <end position="181"/>
    </location>
</feature>
<reference evidence="9 10" key="1">
    <citation type="submission" date="2015-11" db="EMBL/GenBank/DDBJ databases">
        <title>Expanding the genomic diversity of Burkholderia species for the development of highly accurate diagnostics.</title>
        <authorList>
            <person name="Sahl J."/>
            <person name="Keim P."/>
            <person name="Wagner D."/>
        </authorList>
    </citation>
    <scope>NUCLEOTIDE SEQUENCE [LARGE SCALE GENOMIC DNA]</scope>
    <source>
        <strain evidence="9 10">MSMB2036</strain>
    </source>
</reference>
<keyword evidence="4 7" id="KW-1133">Transmembrane helix</keyword>
<dbReference type="GO" id="GO:0009055">
    <property type="term" value="F:electron transfer activity"/>
    <property type="evidence" value="ECO:0007669"/>
    <property type="project" value="UniProtKB-UniRule"/>
</dbReference>
<comment type="subunit">
    <text evidence="7">Heterodimer of a catalytic subunit (MsrP) and a heme-binding subunit (MsrQ).</text>
</comment>
<evidence type="ECO:0000256" key="6">
    <source>
        <dbReference type="ARBA" id="ARBA00023136"/>
    </source>
</evidence>
<dbReference type="HAMAP" id="MF_01207">
    <property type="entry name" value="MsrQ"/>
    <property type="match status" value="1"/>
</dbReference>
<proteinExistence type="inferred from homology"/>
<evidence type="ECO:0000256" key="1">
    <source>
        <dbReference type="ARBA" id="ARBA00004141"/>
    </source>
</evidence>
<evidence type="ECO:0000256" key="3">
    <source>
        <dbReference type="ARBA" id="ARBA00022692"/>
    </source>
</evidence>
<keyword evidence="7" id="KW-0249">Electron transport</keyword>
<comment type="similarity">
    <text evidence="7">Belongs to the MsrQ family.</text>
</comment>
<accession>A0A118HR41</accession>
<dbReference type="InterPro" id="IPR022837">
    <property type="entry name" value="MsrQ-like"/>
</dbReference>
<comment type="subcellular location">
    <subcellularLocation>
        <location evidence="7">Cell membrane</location>
        <topology evidence="7">Multi-pass membrane protein</topology>
    </subcellularLocation>
    <subcellularLocation>
        <location evidence="1">Membrane</location>
        <topology evidence="1">Multi-pass membrane protein</topology>
    </subcellularLocation>
</comment>
<feature type="transmembrane region" description="Helical" evidence="7">
    <location>
        <begin position="28"/>
        <end position="49"/>
    </location>
</feature>
<dbReference type="Proteomes" id="UP000064029">
    <property type="component" value="Unassembled WGS sequence"/>
</dbReference>
<dbReference type="EMBL" id="LOXM01000156">
    <property type="protein sequence ID" value="KVG63393.1"/>
    <property type="molecule type" value="Genomic_DNA"/>
</dbReference>
<dbReference type="Pfam" id="PF01794">
    <property type="entry name" value="Ferric_reduct"/>
    <property type="match status" value="1"/>
</dbReference>
<keyword evidence="7" id="KW-0285">Flavoprotein</keyword>